<dbReference type="PANTHER" id="PTHR40050">
    <property type="entry name" value="INNER SPORE COAT PROTEIN H"/>
    <property type="match status" value="1"/>
</dbReference>
<evidence type="ECO:0000313" key="2">
    <source>
        <dbReference type="EMBL" id="QDU23204.1"/>
    </source>
</evidence>
<proteinExistence type="predicted"/>
<keyword evidence="2" id="KW-0167">Capsid protein</keyword>
<dbReference type="KEGG" id="uli:ETAA1_51960"/>
<keyword evidence="2" id="KW-0946">Virion</keyword>
<dbReference type="Pfam" id="PF08757">
    <property type="entry name" value="CotH"/>
    <property type="match status" value="1"/>
</dbReference>
<evidence type="ECO:0000313" key="3">
    <source>
        <dbReference type="Proteomes" id="UP000319576"/>
    </source>
</evidence>
<dbReference type="OrthoDB" id="276539at2"/>
<feature type="region of interest" description="Disordered" evidence="1">
    <location>
        <begin position="48"/>
        <end position="74"/>
    </location>
</feature>
<dbReference type="RefSeq" id="WP_145243298.1">
    <property type="nucleotide sequence ID" value="NZ_CP036273.1"/>
</dbReference>
<dbReference type="Proteomes" id="UP000319576">
    <property type="component" value="Chromosome"/>
</dbReference>
<keyword evidence="3" id="KW-1185">Reference proteome</keyword>
<dbReference type="InterPro" id="IPR014867">
    <property type="entry name" value="Spore_coat_CotH_CotH2/3/7"/>
</dbReference>
<organism evidence="2 3">
    <name type="scientific">Urbifossiella limnaea</name>
    <dbReference type="NCBI Taxonomy" id="2528023"/>
    <lineage>
        <taxon>Bacteria</taxon>
        <taxon>Pseudomonadati</taxon>
        <taxon>Planctomycetota</taxon>
        <taxon>Planctomycetia</taxon>
        <taxon>Gemmatales</taxon>
        <taxon>Gemmataceae</taxon>
        <taxon>Urbifossiella</taxon>
    </lineage>
</organism>
<accession>A0A517Y0B9</accession>
<gene>
    <name evidence="2" type="primary">cotH_2</name>
    <name evidence="2" type="ORF">ETAA1_51960</name>
</gene>
<dbReference type="AlphaFoldDB" id="A0A517Y0B9"/>
<sequence length="461" mass="49787">MTRPCLVAALVLAAPAAADEPPRRPAHLAVVPVTVTLSAAEYTAMQPRGGLAGFGPRQPVPPPADPTREAHKNNFGTDLPWATGDVTIGGETFTGVGVRYKGNGTILDASFTAQKSFRVNLGRGGGTGRYHGSKTINLHCGITDPSGYREAFGYAVYRAAKVPAPATTFAEVRLTVPGRHAAELLGLYTLTEEVDAAFLRAHYGTADGLLLKPEGVRDLEFRGDDWTRYATAYRPKREPTAAEARRLVTFSRLLHTADDAAFRREAEAYLDVDAYLRFLAVTSFVANVDSFFALGHNYYLYLHPATGRLHFVPWDLDRAFANHPLFGTAEQKMDLSLTKPYPGKHRLTERVLALPGVGERYRALLRDLAGTAFAKERLLKELDAAEAALKEPLARDAAAARARKEGDTTAGLQLMYGKPPNLREFVGRRTASVAAQLAGTSAGYVPAGGFGPFGPPPAKKE</sequence>
<reference evidence="2 3" key="1">
    <citation type="submission" date="2019-02" db="EMBL/GenBank/DDBJ databases">
        <title>Deep-cultivation of Planctomycetes and their phenomic and genomic characterization uncovers novel biology.</title>
        <authorList>
            <person name="Wiegand S."/>
            <person name="Jogler M."/>
            <person name="Boedeker C."/>
            <person name="Pinto D."/>
            <person name="Vollmers J."/>
            <person name="Rivas-Marin E."/>
            <person name="Kohn T."/>
            <person name="Peeters S.H."/>
            <person name="Heuer A."/>
            <person name="Rast P."/>
            <person name="Oberbeckmann S."/>
            <person name="Bunk B."/>
            <person name="Jeske O."/>
            <person name="Meyerdierks A."/>
            <person name="Storesund J.E."/>
            <person name="Kallscheuer N."/>
            <person name="Luecker S."/>
            <person name="Lage O.M."/>
            <person name="Pohl T."/>
            <person name="Merkel B.J."/>
            <person name="Hornburger P."/>
            <person name="Mueller R.-W."/>
            <person name="Bruemmer F."/>
            <person name="Labrenz M."/>
            <person name="Spormann A.M."/>
            <person name="Op den Camp H."/>
            <person name="Overmann J."/>
            <person name="Amann R."/>
            <person name="Jetten M.S.M."/>
            <person name="Mascher T."/>
            <person name="Medema M.H."/>
            <person name="Devos D.P."/>
            <person name="Kaster A.-K."/>
            <person name="Ovreas L."/>
            <person name="Rohde M."/>
            <person name="Galperin M.Y."/>
            <person name="Jogler C."/>
        </authorList>
    </citation>
    <scope>NUCLEOTIDE SEQUENCE [LARGE SCALE GENOMIC DNA]</scope>
    <source>
        <strain evidence="2 3">ETA_A1</strain>
    </source>
</reference>
<evidence type="ECO:0000256" key="1">
    <source>
        <dbReference type="SAM" id="MobiDB-lite"/>
    </source>
</evidence>
<name>A0A517Y0B9_9BACT</name>
<protein>
    <submittedName>
        <fullName evidence="2">Inner spore coat protein H</fullName>
    </submittedName>
</protein>
<dbReference type="EMBL" id="CP036273">
    <property type="protein sequence ID" value="QDU23204.1"/>
    <property type="molecule type" value="Genomic_DNA"/>
</dbReference>
<dbReference type="PANTHER" id="PTHR40050:SF1">
    <property type="entry name" value="INNER SPORE COAT PROTEIN H"/>
    <property type="match status" value="1"/>
</dbReference>